<dbReference type="SUPFAM" id="SSF51445">
    <property type="entry name" value="(Trans)glycosidases"/>
    <property type="match status" value="1"/>
</dbReference>
<dbReference type="InterPro" id="IPR000933">
    <property type="entry name" value="Glyco_hydro_29"/>
</dbReference>
<comment type="similarity">
    <text evidence="2">Belongs to the glycosyl hydrolase 29 family.</text>
</comment>
<evidence type="ECO:0000256" key="1">
    <source>
        <dbReference type="ARBA" id="ARBA00004071"/>
    </source>
</evidence>
<dbReference type="OrthoDB" id="6039950at2759"/>
<dbReference type="InterPro" id="IPR017853">
    <property type="entry name" value="GH"/>
</dbReference>
<organism evidence="8 9">
    <name type="scientific">Apophysomyces ossiformis</name>
    <dbReference type="NCBI Taxonomy" id="679940"/>
    <lineage>
        <taxon>Eukaryota</taxon>
        <taxon>Fungi</taxon>
        <taxon>Fungi incertae sedis</taxon>
        <taxon>Mucoromycota</taxon>
        <taxon>Mucoromycotina</taxon>
        <taxon>Mucoromycetes</taxon>
        <taxon>Mucorales</taxon>
        <taxon>Mucorineae</taxon>
        <taxon>Mucoraceae</taxon>
        <taxon>Apophysomyces</taxon>
    </lineage>
</organism>
<keyword evidence="6" id="KW-0326">Glycosidase</keyword>
<evidence type="ECO:0000256" key="2">
    <source>
        <dbReference type="ARBA" id="ARBA00007951"/>
    </source>
</evidence>
<dbReference type="InterPro" id="IPR057739">
    <property type="entry name" value="Glyco_hydro_29_N"/>
</dbReference>
<reference evidence="8" key="1">
    <citation type="submission" date="2020-01" db="EMBL/GenBank/DDBJ databases">
        <title>Genome Sequencing of Three Apophysomyces-Like Fungal Strains Confirms a Novel Fungal Genus in the Mucoromycota with divergent Burkholderia-like Endosymbiotic Bacteria.</title>
        <authorList>
            <person name="Stajich J.E."/>
            <person name="Macias A.M."/>
            <person name="Carter-House D."/>
            <person name="Lovett B."/>
            <person name="Kasson L.R."/>
            <person name="Berry K."/>
            <person name="Grigoriev I."/>
            <person name="Chang Y."/>
            <person name="Spatafora J."/>
            <person name="Kasson M.T."/>
        </authorList>
    </citation>
    <scope>NUCLEOTIDE SEQUENCE</scope>
    <source>
        <strain evidence="8">NRRL A-21654</strain>
    </source>
</reference>
<protein>
    <recommendedName>
        <fullName evidence="3">alpha-L-fucosidase</fullName>
        <ecNumber evidence="3">3.2.1.51</ecNumber>
    </recommendedName>
</protein>
<gene>
    <name evidence="8" type="ORF">EC973_001219</name>
</gene>
<dbReference type="GO" id="GO:0016139">
    <property type="term" value="P:glycoside catabolic process"/>
    <property type="evidence" value="ECO:0007669"/>
    <property type="project" value="TreeGrafter"/>
</dbReference>
<dbReference type="Proteomes" id="UP000605846">
    <property type="component" value="Unassembled WGS sequence"/>
</dbReference>
<dbReference type="Gene3D" id="3.20.20.80">
    <property type="entry name" value="Glycosidases"/>
    <property type="match status" value="1"/>
</dbReference>
<evidence type="ECO:0000313" key="8">
    <source>
        <dbReference type="EMBL" id="KAF7724200.1"/>
    </source>
</evidence>
<comment type="caution">
    <text evidence="8">The sequence shown here is derived from an EMBL/GenBank/DDBJ whole genome shotgun (WGS) entry which is preliminary data.</text>
</comment>
<dbReference type="Gene3D" id="2.60.40.1180">
    <property type="entry name" value="Golgi alpha-mannosidase II"/>
    <property type="match status" value="1"/>
</dbReference>
<dbReference type="PRINTS" id="PR00741">
    <property type="entry name" value="GLHYDRLASE29"/>
</dbReference>
<keyword evidence="4" id="KW-0732">Signal</keyword>
<evidence type="ECO:0000256" key="6">
    <source>
        <dbReference type="ARBA" id="ARBA00023295"/>
    </source>
</evidence>
<dbReference type="SMART" id="SM00812">
    <property type="entry name" value="Alpha_L_fucos"/>
    <property type="match status" value="1"/>
</dbReference>
<dbReference type="GO" id="GO:0006004">
    <property type="term" value="P:fucose metabolic process"/>
    <property type="evidence" value="ECO:0007669"/>
    <property type="project" value="InterPro"/>
</dbReference>
<dbReference type="InterPro" id="IPR016286">
    <property type="entry name" value="FUC_metazoa-typ"/>
</dbReference>
<proteinExistence type="inferred from homology"/>
<dbReference type="EMBL" id="JABAYA010000126">
    <property type="protein sequence ID" value="KAF7724200.1"/>
    <property type="molecule type" value="Genomic_DNA"/>
</dbReference>
<dbReference type="EC" id="3.2.1.51" evidence="3"/>
<comment type="function">
    <text evidence="1">Alpha-L-fucosidase is responsible for hydrolyzing the alpha-1,6-linked fucose joined to the reducing-end N-acetylglucosamine of the carbohydrate moieties of glycoproteins.</text>
</comment>
<keyword evidence="5" id="KW-0378">Hydrolase</keyword>
<feature type="domain" description="Glycoside hydrolase family 29 N-terminal" evidence="7">
    <location>
        <begin position="307"/>
        <end position="650"/>
    </location>
</feature>
<dbReference type="PANTHER" id="PTHR10030">
    <property type="entry name" value="ALPHA-L-FUCOSIDASE"/>
    <property type="match status" value="1"/>
</dbReference>
<evidence type="ECO:0000256" key="5">
    <source>
        <dbReference type="ARBA" id="ARBA00022801"/>
    </source>
</evidence>
<dbReference type="Pfam" id="PF01120">
    <property type="entry name" value="Alpha_L_fucos"/>
    <property type="match status" value="1"/>
</dbReference>
<dbReference type="InterPro" id="IPR013780">
    <property type="entry name" value="Glyco_hydro_b"/>
</dbReference>
<evidence type="ECO:0000256" key="4">
    <source>
        <dbReference type="ARBA" id="ARBA00022729"/>
    </source>
</evidence>
<sequence>MSYINTFSDDFVQLDLSKFVNNRGFGQGGDFDGLGNYFKCKQLLSSSSLNVGTIPFKTRIAIEGEVQQQDNAMARGQVITLPNDYFGALYMLVSANHGPVMTKMVVTYQDGSQSTTTLTIPDWQVQRMDRYNSIPCQVNTGATGALFSVPVFVDPSKALSHLTFPYTDTLGGFRPALHVFAITLVRESDIRIIQARSTTRWTGKQENQVIEVQLHNSASVWGKDIQVEIDGPLVKTAEPGRIVTIAPGHLQKVDVAVHTVRKEPALTTVNVRAYSKGSEQMIALPQQFSVRIGLPYYNESESSATLTRSKPSSLQQHDPPAWLQEAKFGIFIHWGVYAVPSWAPVGKSYAEWYWWQMNQVGSPTYEYHRKMYGEAKEYDQFLKDWDPNRFDPHQWLDLVDASKARYYVFTTKHHDGIALFDTKVSRRSTPNFLKRNFVRELLTVSQEKYPHLKRGLYFSMPEWYNPTYNDPSLGWHGPPHNAYTDKVLDYTGSLPIYDFVNGLQVPQILELIDNYKPDILWCDIGGINNSTVWQSKFFNDARAEKRQVSINDRCGNAVSDFQTIEYEDTTTVPSRFWEATRGIDPYSFGYNHATRPDEYASSNSLIQELVNVNAKGGNFLLNIGPESSGIIPDVMVTRLRDIGEWLEQVGPSIFESEMYWVTTFDDNEPGQPLRFAKRRDGSAFYIFSLERPVANKVVVKAPIPIGANSRITMLTKQGGPALKWKIYNNGRLIISVPDDVLDQGNYVWVFEISYL</sequence>
<keyword evidence="9" id="KW-1185">Reference proteome</keyword>
<accession>A0A8H7BJU1</accession>
<evidence type="ECO:0000256" key="3">
    <source>
        <dbReference type="ARBA" id="ARBA00012662"/>
    </source>
</evidence>
<evidence type="ECO:0000259" key="7">
    <source>
        <dbReference type="Pfam" id="PF01120"/>
    </source>
</evidence>
<name>A0A8H7BJU1_9FUNG</name>
<dbReference type="GO" id="GO:0004560">
    <property type="term" value="F:alpha-L-fucosidase activity"/>
    <property type="evidence" value="ECO:0007669"/>
    <property type="project" value="UniProtKB-EC"/>
</dbReference>
<dbReference type="PANTHER" id="PTHR10030:SF37">
    <property type="entry name" value="ALPHA-L-FUCOSIDASE-RELATED"/>
    <property type="match status" value="1"/>
</dbReference>
<evidence type="ECO:0000313" key="9">
    <source>
        <dbReference type="Proteomes" id="UP000605846"/>
    </source>
</evidence>
<dbReference type="AlphaFoldDB" id="A0A8H7BJU1"/>